<reference evidence="1" key="1">
    <citation type="submission" date="2022-10" db="EMBL/GenBank/DDBJ databases">
        <title>The WGS of Solirubrobacter ginsenosidimutans DSM 21036.</title>
        <authorList>
            <person name="Jiang Z."/>
        </authorList>
    </citation>
    <scope>NUCLEOTIDE SEQUENCE</scope>
    <source>
        <strain evidence="1">DSM 21036</strain>
    </source>
</reference>
<evidence type="ECO:0000313" key="2">
    <source>
        <dbReference type="Proteomes" id="UP001149140"/>
    </source>
</evidence>
<proteinExistence type="predicted"/>
<organism evidence="1 2">
    <name type="scientific">Solirubrobacter ginsenosidimutans</name>
    <dbReference type="NCBI Taxonomy" id="490573"/>
    <lineage>
        <taxon>Bacteria</taxon>
        <taxon>Bacillati</taxon>
        <taxon>Actinomycetota</taxon>
        <taxon>Thermoleophilia</taxon>
        <taxon>Solirubrobacterales</taxon>
        <taxon>Solirubrobacteraceae</taxon>
        <taxon>Solirubrobacter</taxon>
    </lineage>
</organism>
<dbReference type="RefSeq" id="WP_270038534.1">
    <property type="nucleotide sequence ID" value="NZ_JAPDOD010000003.1"/>
</dbReference>
<dbReference type="EMBL" id="JAPDOD010000003">
    <property type="protein sequence ID" value="MDA0159764.1"/>
    <property type="molecule type" value="Genomic_DNA"/>
</dbReference>
<name>A0A9X3RZ29_9ACTN</name>
<dbReference type="AlphaFoldDB" id="A0A9X3RZ29"/>
<dbReference type="Proteomes" id="UP001149140">
    <property type="component" value="Unassembled WGS sequence"/>
</dbReference>
<evidence type="ECO:0000313" key="1">
    <source>
        <dbReference type="EMBL" id="MDA0159764.1"/>
    </source>
</evidence>
<accession>A0A9X3RZ29</accession>
<sequence>MAPAGLASRWCHTGVTLGRIPTKHPRHAITETPPVRAALDELRDELGDNRIEFSELLILGAQEKLARLRAEREGVAVRRTRLADRIRRRDLPLDPDAADDVRRQGWARA</sequence>
<comment type="caution">
    <text evidence="1">The sequence shown here is derived from an EMBL/GenBank/DDBJ whole genome shotgun (WGS) entry which is preliminary data.</text>
</comment>
<protein>
    <submittedName>
        <fullName evidence="1">Uncharacterized protein</fullName>
    </submittedName>
</protein>
<gene>
    <name evidence="1" type="ORF">OM076_05790</name>
</gene>
<keyword evidence="2" id="KW-1185">Reference proteome</keyword>